<evidence type="ECO:0000313" key="3">
    <source>
        <dbReference type="Proteomes" id="UP001234343"/>
    </source>
</evidence>
<reference evidence="2 3" key="1">
    <citation type="submission" date="2023-06" db="EMBL/GenBank/DDBJ databases">
        <title>Alteromonas sp. ASW11-36 isolated from intertidal sand.</title>
        <authorList>
            <person name="Li Y."/>
        </authorList>
    </citation>
    <scope>NUCLEOTIDE SEQUENCE [LARGE SCALE GENOMIC DNA]</scope>
    <source>
        <strain evidence="2 3">ASW11-36</strain>
    </source>
</reference>
<keyword evidence="1" id="KW-1133">Transmembrane helix</keyword>
<gene>
    <name evidence="2" type="ORF">QTP81_03985</name>
</gene>
<feature type="transmembrane region" description="Helical" evidence="1">
    <location>
        <begin position="15"/>
        <end position="34"/>
    </location>
</feature>
<evidence type="ECO:0008006" key="4">
    <source>
        <dbReference type="Google" id="ProtNLM"/>
    </source>
</evidence>
<dbReference type="RefSeq" id="WP_289363867.1">
    <property type="nucleotide sequence ID" value="NZ_JAUCBP010000002.1"/>
</dbReference>
<keyword evidence="3" id="KW-1185">Reference proteome</keyword>
<evidence type="ECO:0000256" key="1">
    <source>
        <dbReference type="SAM" id="Phobius"/>
    </source>
</evidence>
<keyword evidence="1" id="KW-0472">Membrane</keyword>
<comment type="caution">
    <text evidence="2">The sequence shown here is derived from an EMBL/GenBank/DDBJ whole genome shotgun (WGS) entry which is preliminary data.</text>
</comment>
<protein>
    <recommendedName>
        <fullName evidence="4">Smp protein</fullName>
    </recommendedName>
</protein>
<name>A0ABT7SU91_9ALTE</name>
<organism evidence="2 3">
    <name type="scientific">Alteromonas arenosi</name>
    <dbReference type="NCBI Taxonomy" id="3055817"/>
    <lineage>
        <taxon>Bacteria</taxon>
        <taxon>Pseudomonadati</taxon>
        <taxon>Pseudomonadota</taxon>
        <taxon>Gammaproteobacteria</taxon>
        <taxon>Alteromonadales</taxon>
        <taxon>Alteromonadaceae</taxon>
        <taxon>Alteromonas/Salinimonas group</taxon>
        <taxon>Alteromonas</taxon>
    </lineage>
</organism>
<proteinExistence type="predicted"/>
<feature type="transmembrane region" description="Helical" evidence="1">
    <location>
        <begin position="175"/>
        <end position="194"/>
    </location>
</feature>
<dbReference type="Proteomes" id="UP001234343">
    <property type="component" value="Unassembled WGS sequence"/>
</dbReference>
<evidence type="ECO:0000313" key="2">
    <source>
        <dbReference type="EMBL" id="MDM7859764.1"/>
    </source>
</evidence>
<dbReference type="EMBL" id="JAUCBP010000002">
    <property type="protein sequence ID" value="MDM7859764.1"/>
    <property type="molecule type" value="Genomic_DNA"/>
</dbReference>
<keyword evidence="1" id="KW-0812">Transmembrane</keyword>
<accession>A0ABT7SU91</accession>
<sequence>MAVKTHSTYTVYKRIANLILILIGIAISVNLWWVNKQQTQLWYTTQAQQLGRSLTEQKAMDLIAPVTSDDTAAIERALAQVLTDKHVVAGAVYDFRGRRLASQGLDGDFLTSLQTQRDERLVFVADIIRTQPATASDGEERMIQQQVVGYVKLQLSANAVMAHHDKFQQQLAQQLLVFMLLAALGALYVTRAFYKLRFRMQRRLRAKQRLMKQS</sequence>